<gene>
    <name evidence="1" type="ORF">LCGC14_2791080</name>
</gene>
<feature type="non-terminal residue" evidence="1">
    <location>
        <position position="412"/>
    </location>
</feature>
<accession>A0A0F8YQK1</accession>
<dbReference type="SUPFAM" id="SSF63825">
    <property type="entry name" value="YWTD domain"/>
    <property type="match status" value="1"/>
</dbReference>
<protein>
    <submittedName>
        <fullName evidence="1">Uncharacterized protein</fullName>
    </submittedName>
</protein>
<sequence length="412" mass="44669">NKEQMPSINHEGCIKEVLLPKTFNLERFSNHTFIIPQGTTDTTKNFGDGTTFFSVIEGDGLVDEVIDWDQEDDGASVGFRLPSFATDTLLNLKQHAEASSTTSVNDEANELNLEDNQLFGIAAGTTTAQKFLFTVDATAPASVSNIGNTTIWSEDMTFHSARNRLLICTSSFAEECQIYAPDLIIGDIFEEDGSVPLNGRAFFGLVPGDPDASSFGISSMESNPNDGILYMVYTSGQRLVRLDLDDIDLVTKLVGMTPIGTEKIDVGGGAGSTFFFGMGMDTTNNIMYGASSFTAGAKRLFTINLTTGVGALVHPTNLLTRGFTSLTYDKKADKLYGLDGFVGNNAELFEIDRSTGLDTSLGVFTPPSKNCQGIAAKPPDESFWLVDNFLRDESLRLTNSPGVLSDVYLRFR</sequence>
<comment type="caution">
    <text evidence="1">The sequence shown here is derived from an EMBL/GenBank/DDBJ whole genome shotgun (WGS) entry which is preliminary data.</text>
</comment>
<evidence type="ECO:0000313" key="1">
    <source>
        <dbReference type="EMBL" id="KKK83667.1"/>
    </source>
</evidence>
<dbReference type="AlphaFoldDB" id="A0A0F8YQK1"/>
<dbReference type="EMBL" id="LAZR01052115">
    <property type="protein sequence ID" value="KKK83667.1"/>
    <property type="molecule type" value="Genomic_DNA"/>
</dbReference>
<proteinExistence type="predicted"/>
<name>A0A0F8YQK1_9ZZZZ</name>
<reference evidence="1" key="1">
    <citation type="journal article" date="2015" name="Nature">
        <title>Complex archaea that bridge the gap between prokaryotes and eukaryotes.</title>
        <authorList>
            <person name="Spang A."/>
            <person name="Saw J.H."/>
            <person name="Jorgensen S.L."/>
            <person name="Zaremba-Niedzwiedzka K."/>
            <person name="Martijn J."/>
            <person name="Lind A.E."/>
            <person name="van Eijk R."/>
            <person name="Schleper C."/>
            <person name="Guy L."/>
            <person name="Ettema T.J."/>
        </authorList>
    </citation>
    <scope>NUCLEOTIDE SEQUENCE</scope>
</reference>
<organism evidence="1">
    <name type="scientific">marine sediment metagenome</name>
    <dbReference type="NCBI Taxonomy" id="412755"/>
    <lineage>
        <taxon>unclassified sequences</taxon>
        <taxon>metagenomes</taxon>
        <taxon>ecological metagenomes</taxon>
    </lineage>
</organism>
<feature type="non-terminal residue" evidence="1">
    <location>
        <position position="1"/>
    </location>
</feature>